<name>A0A8X7T7Q5_9BASI</name>
<evidence type="ECO:0000313" key="2">
    <source>
        <dbReference type="EMBL" id="KAE8271901.1"/>
    </source>
</evidence>
<proteinExistence type="predicted"/>
<dbReference type="EMBL" id="LWDG02000008">
    <property type="protein sequence ID" value="KAE8271901.1"/>
    <property type="molecule type" value="Genomic_DNA"/>
</dbReference>
<dbReference type="AlphaFoldDB" id="A0A8X7T7Q5"/>
<reference evidence="2" key="1">
    <citation type="submission" date="2016-04" db="EMBL/GenBank/DDBJ databases">
        <authorList>
            <person name="Nguyen H.D."/>
            <person name="Samba Siva P."/>
            <person name="Cullis J."/>
            <person name="Levesque C.A."/>
            <person name="Hambleton S."/>
        </authorList>
    </citation>
    <scope>NUCLEOTIDE SEQUENCE</scope>
    <source>
        <strain evidence="2">DAOMC 236422</strain>
    </source>
</reference>
<evidence type="ECO:0000256" key="1">
    <source>
        <dbReference type="SAM" id="MobiDB-lite"/>
    </source>
</evidence>
<dbReference type="Proteomes" id="UP000078113">
    <property type="component" value="Unassembled WGS sequence"/>
</dbReference>
<feature type="region of interest" description="Disordered" evidence="1">
    <location>
        <begin position="84"/>
        <end position="105"/>
    </location>
</feature>
<evidence type="ECO:0000313" key="3">
    <source>
        <dbReference type="Proteomes" id="UP000078113"/>
    </source>
</evidence>
<reference evidence="2" key="2">
    <citation type="journal article" date="2019" name="IMA Fungus">
        <title>Genome sequencing and comparison of five Tilletia species to identify candidate genes for the detection of regulated species infecting wheat.</title>
        <authorList>
            <person name="Nguyen H.D.T."/>
            <person name="Sultana T."/>
            <person name="Kesanakurti P."/>
            <person name="Hambleton S."/>
        </authorList>
    </citation>
    <scope>NUCLEOTIDE SEQUENCE</scope>
    <source>
        <strain evidence="2">DAOMC 236422</strain>
    </source>
</reference>
<gene>
    <name evidence="2" type="ORF">A4X09_0g469</name>
</gene>
<protein>
    <submittedName>
        <fullName evidence="2">Uncharacterized protein</fullName>
    </submittedName>
</protein>
<organism evidence="2 3">
    <name type="scientific">Tilletia walkeri</name>
    <dbReference type="NCBI Taxonomy" id="117179"/>
    <lineage>
        <taxon>Eukaryota</taxon>
        <taxon>Fungi</taxon>
        <taxon>Dikarya</taxon>
        <taxon>Basidiomycota</taxon>
        <taxon>Ustilaginomycotina</taxon>
        <taxon>Exobasidiomycetes</taxon>
        <taxon>Tilletiales</taxon>
        <taxon>Tilletiaceae</taxon>
        <taxon>Tilletia</taxon>
    </lineage>
</organism>
<accession>A0A8X7T7Q5</accession>
<keyword evidence="3" id="KW-1185">Reference proteome</keyword>
<sequence>MALGPGPYLDAAIRKHQQLLPEAYQLRENGWSAAPVRNWGQQGYGPASQDTLRLVASKPLPQLYQPVLPIPVTVVLTFPVSEEHLNSDGPCLRHPTLATHHTGKK</sequence>
<comment type="caution">
    <text evidence="2">The sequence shown here is derived from an EMBL/GenBank/DDBJ whole genome shotgun (WGS) entry which is preliminary data.</text>
</comment>